<dbReference type="InterPro" id="IPR013083">
    <property type="entry name" value="Znf_RING/FYVE/PHD"/>
</dbReference>
<dbReference type="InterPro" id="IPR047153">
    <property type="entry name" value="TRIM45/56/19-like"/>
</dbReference>
<dbReference type="Pfam" id="PF00643">
    <property type="entry name" value="zf-B_box"/>
    <property type="match status" value="1"/>
</dbReference>
<dbReference type="InterPro" id="IPR017907">
    <property type="entry name" value="Znf_RING_CS"/>
</dbReference>
<feature type="compositionally biased region" description="Low complexity" evidence="5">
    <location>
        <begin position="408"/>
        <end position="423"/>
    </location>
</feature>
<evidence type="ECO:0000259" key="7">
    <source>
        <dbReference type="PROSITE" id="PS50119"/>
    </source>
</evidence>
<dbReference type="RefSeq" id="XP_065663989.1">
    <property type="nucleotide sequence ID" value="XM_065807917.1"/>
</dbReference>
<dbReference type="SMART" id="SM00184">
    <property type="entry name" value="RING"/>
    <property type="match status" value="1"/>
</dbReference>
<feature type="compositionally biased region" description="Low complexity" evidence="5">
    <location>
        <begin position="511"/>
        <end position="520"/>
    </location>
</feature>
<feature type="region of interest" description="Disordered" evidence="5">
    <location>
        <begin position="602"/>
        <end position="630"/>
    </location>
</feature>
<dbReference type="Pfam" id="PF00097">
    <property type="entry name" value="zf-C3HC4"/>
    <property type="match status" value="1"/>
</dbReference>
<evidence type="ECO:0000256" key="2">
    <source>
        <dbReference type="ARBA" id="ARBA00022771"/>
    </source>
</evidence>
<dbReference type="SUPFAM" id="SSF57850">
    <property type="entry name" value="RING/U-box"/>
    <property type="match status" value="1"/>
</dbReference>
<dbReference type="GeneID" id="101241499"/>
<dbReference type="Gene3D" id="3.30.160.60">
    <property type="entry name" value="Classic Zinc Finger"/>
    <property type="match status" value="1"/>
</dbReference>
<dbReference type="PANTHER" id="PTHR25462">
    <property type="entry name" value="BONUS, ISOFORM C-RELATED"/>
    <property type="match status" value="1"/>
</dbReference>
<feature type="compositionally biased region" description="Basic and acidic residues" evidence="5">
    <location>
        <begin position="605"/>
        <end position="624"/>
    </location>
</feature>
<proteinExistence type="predicted"/>
<feature type="compositionally biased region" description="Basic and acidic residues" evidence="5">
    <location>
        <begin position="385"/>
        <end position="394"/>
    </location>
</feature>
<name>A0ABM4CQ46_HYDVU</name>
<accession>A0ABM4CQ46</accession>
<keyword evidence="1" id="KW-0479">Metal-binding</keyword>
<feature type="compositionally biased region" description="Basic and acidic residues" evidence="5">
    <location>
        <begin position="426"/>
        <end position="436"/>
    </location>
</feature>
<dbReference type="InterPro" id="IPR000315">
    <property type="entry name" value="Znf_B-box"/>
</dbReference>
<keyword evidence="8" id="KW-1185">Reference proteome</keyword>
<evidence type="ECO:0000259" key="6">
    <source>
        <dbReference type="PROSITE" id="PS50089"/>
    </source>
</evidence>
<feature type="domain" description="RING-type" evidence="6">
    <location>
        <begin position="10"/>
        <end position="49"/>
    </location>
</feature>
<sequence length="785" mass="89196">MSKENTETLCPACNAVFKSPKLLQCMHTLCENCIVSLDLENVICCPLCSHQTVLKKNGISELVPNIIIGSESTQVMNQELAVTSTCSQCDNLALCFCCECFTNMCESCAIIHNKSDGVLKHQICNIERTSLTQILEERQKMCSEHNELMVLFCNQCERFICQNCKLSRKHSEHTFNLVDEMVFERKEKLKHLVEEAKKKKKTIESITVDAETALELIKITNQKNIAYVDENFQLIYETLNTQRLNIIKIINDKYTESVNSINQAKEHNKVLSHCINFTNDVIESNYKTEVIDIFENLKKQLQDISSLTLKLKRTSPSQSSCQSPSQSSCVQDLRNHLDKAENKEQKEIKKKSEKENRSSYHGIQIEPSEKTRHRLLSAPAISFSKKKDKEHKNVGENSARNSKKKIRISLIKSFGSSKNKSGSEISDAKQMPEEKNSMNFEKTPPPRPPPAKSSLFFKQFNETPPPRPINPPHKAVSCSKPPAKPPAPKCLTSMETNKKKYKNSQHEVLTSSPSPSYSENSQIENTFLVEAPIIKSNDDSQNENLGSPVKHEQFNFDQKLSEKVDGHAPDNNKSVTNQELTKSNDCCHFDENIESLYAKVNKRRQSNEEQKTHLSIKNENKENDFSSNTMDNPTEIVNYITNNSEIVLNHEHTKLDDCFLSESNENSLYAKINEVSDSNEKQSQKHLDGKRIETENNYSNPKETCKSASVAFDKPTPSNKFPPEKPQRPRYVAGIELKQIELVLNDEVLNSVIKYLNQACAVIMQNQASENTSHIFSLKDDVICM</sequence>
<evidence type="ECO:0000256" key="5">
    <source>
        <dbReference type="SAM" id="MobiDB-lite"/>
    </source>
</evidence>
<dbReference type="CDD" id="cd19756">
    <property type="entry name" value="Bbox2"/>
    <property type="match status" value="1"/>
</dbReference>
<dbReference type="Gene3D" id="3.30.40.10">
    <property type="entry name" value="Zinc/RING finger domain, C3HC4 (zinc finger)"/>
    <property type="match status" value="1"/>
</dbReference>
<evidence type="ECO:0000256" key="4">
    <source>
        <dbReference type="PROSITE-ProRule" id="PRU00024"/>
    </source>
</evidence>
<evidence type="ECO:0000256" key="1">
    <source>
        <dbReference type="ARBA" id="ARBA00022723"/>
    </source>
</evidence>
<dbReference type="CDD" id="cd19757">
    <property type="entry name" value="Bbox1"/>
    <property type="match status" value="1"/>
</dbReference>
<keyword evidence="2 4" id="KW-0863">Zinc-finger</keyword>
<protein>
    <submittedName>
        <fullName evidence="9">Protein PML isoform X1</fullName>
    </submittedName>
</protein>
<dbReference type="InterPro" id="IPR018957">
    <property type="entry name" value="Znf_C3HC4_RING-type"/>
</dbReference>
<dbReference type="PROSITE" id="PS50089">
    <property type="entry name" value="ZF_RING_2"/>
    <property type="match status" value="1"/>
</dbReference>
<evidence type="ECO:0000256" key="3">
    <source>
        <dbReference type="ARBA" id="ARBA00022833"/>
    </source>
</evidence>
<dbReference type="SUPFAM" id="SSF57845">
    <property type="entry name" value="B-box zinc-binding domain"/>
    <property type="match status" value="1"/>
</dbReference>
<reference evidence="9" key="1">
    <citation type="submission" date="2025-08" db="UniProtKB">
        <authorList>
            <consortium name="RefSeq"/>
        </authorList>
    </citation>
    <scope>IDENTIFICATION</scope>
</reference>
<dbReference type="PROSITE" id="PS50119">
    <property type="entry name" value="ZF_BBOX"/>
    <property type="match status" value="1"/>
</dbReference>
<keyword evidence="3" id="KW-0862">Zinc</keyword>
<organism evidence="8 9">
    <name type="scientific">Hydra vulgaris</name>
    <name type="common">Hydra</name>
    <name type="synonym">Hydra attenuata</name>
    <dbReference type="NCBI Taxonomy" id="6087"/>
    <lineage>
        <taxon>Eukaryota</taxon>
        <taxon>Metazoa</taxon>
        <taxon>Cnidaria</taxon>
        <taxon>Hydrozoa</taxon>
        <taxon>Hydroidolina</taxon>
        <taxon>Anthoathecata</taxon>
        <taxon>Aplanulata</taxon>
        <taxon>Hydridae</taxon>
        <taxon>Hydra</taxon>
    </lineage>
</organism>
<gene>
    <name evidence="9" type="primary">LOC101241499</name>
</gene>
<feature type="region of interest" description="Disordered" evidence="5">
    <location>
        <begin position="340"/>
        <end position="520"/>
    </location>
</feature>
<dbReference type="Proteomes" id="UP001652625">
    <property type="component" value="Chromosome 10"/>
</dbReference>
<evidence type="ECO:0000313" key="9">
    <source>
        <dbReference type="RefSeq" id="XP_065663989.1"/>
    </source>
</evidence>
<dbReference type="SMART" id="SM00336">
    <property type="entry name" value="BBOX"/>
    <property type="match status" value="2"/>
</dbReference>
<dbReference type="PANTHER" id="PTHR25462:SF291">
    <property type="entry name" value="E3 UBIQUITIN-PROTEIN LIGASE TRIM45"/>
    <property type="match status" value="1"/>
</dbReference>
<feature type="domain" description="B box-type" evidence="7">
    <location>
        <begin position="137"/>
        <end position="178"/>
    </location>
</feature>
<feature type="compositionally biased region" description="Basic and acidic residues" evidence="5">
    <location>
        <begin position="340"/>
        <end position="358"/>
    </location>
</feature>
<evidence type="ECO:0000313" key="8">
    <source>
        <dbReference type="Proteomes" id="UP001652625"/>
    </source>
</evidence>
<dbReference type="PROSITE" id="PS00518">
    <property type="entry name" value="ZF_RING_1"/>
    <property type="match status" value="1"/>
</dbReference>
<dbReference type="InterPro" id="IPR001841">
    <property type="entry name" value="Znf_RING"/>
</dbReference>